<proteinExistence type="predicted"/>
<dbReference type="GO" id="GO:0006303">
    <property type="term" value="P:double-strand break repair via nonhomologous end joining"/>
    <property type="evidence" value="ECO:0007669"/>
    <property type="project" value="InterPro"/>
</dbReference>
<dbReference type="InterPro" id="IPR009187">
    <property type="entry name" value="Prok_Ku"/>
</dbReference>
<dbReference type="SUPFAM" id="SSF100939">
    <property type="entry name" value="SPOC domain-like"/>
    <property type="match status" value="1"/>
</dbReference>
<keyword evidence="1" id="KW-0238">DNA-binding</keyword>
<feature type="domain" description="Ku" evidence="2">
    <location>
        <begin position="35"/>
        <end position="84"/>
    </location>
</feature>
<dbReference type="RefSeq" id="WP_106726759.1">
    <property type="nucleotide sequence ID" value="NZ_PXYL01000019.1"/>
</dbReference>
<dbReference type="OrthoDB" id="9780854at2"/>
<dbReference type="AlphaFoldDB" id="A0A2P7S1C9"/>
<dbReference type="PANTHER" id="PTHR41251">
    <property type="entry name" value="NON-HOMOLOGOUS END JOINING PROTEIN KU"/>
    <property type="match status" value="1"/>
</dbReference>
<evidence type="ECO:0000313" key="3">
    <source>
        <dbReference type="EMBL" id="PSJ56270.1"/>
    </source>
</evidence>
<dbReference type="InterPro" id="IPR006164">
    <property type="entry name" value="DNA_bd_Ku70/Ku80"/>
</dbReference>
<evidence type="ECO:0000256" key="1">
    <source>
        <dbReference type="ARBA" id="ARBA00023125"/>
    </source>
</evidence>
<dbReference type="PANTHER" id="PTHR41251:SF1">
    <property type="entry name" value="NON-HOMOLOGOUS END JOINING PROTEIN KU"/>
    <property type="match status" value="1"/>
</dbReference>
<dbReference type="EMBL" id="PXYL01000019">
    <property type="protein sequence ID" value="PSJ56270.1"/>
    <property type="molecule type" value="Genomic_DNA"/>
</dbReference>
<keyword evidence="4" id="KW-1185">Reference proteome</keyword>
<reference evidence="3 4" key="1">
    <citation type="submission" date="2018-03" db="EMBL/GenBank/DDBJ databases">
        <title>The draft genome of Mesorhizobium soli JCM 19897.</title>
        <authorList>
            <person name="Li L."/>
            <person name="Liu L."/>
            <person name="Liang L."/>
            <person name="Wang T."/>
            <person name="Zhang X."/>
        </authorList>
    </citation>
    <scope>NUCLEOTIDE SEQUENCE [LARGE SCALE GENOMIC DNA]</scope>
    <source>
        <strain evidence="3 4">JCM 19897</strain>
    </source>
</reference>
<name>A0A2P7S1C9_9HYPH</name>
<evidence type="ECO:0000313" key="4">
    <source>
        <dbReference type="Proteomes" id="UP000240653"/>
    </source>
</evidence>
<dbReference type="Proteomes" id="UP000240653">
    <property type="component" value="Unassembled WGS sequence"/>
</dbReference>
<accession>A0A2P7S1C9</accession>
<dbReference type="Pfam" id="PF02735">
    <property type="entry name" value="Ku"/>
    <property type="match status" value="1"/>
</dbReference>
<evidence type="ECO:0000259" key="2">
    <source>
        <dbReference type="Pfam" id="PF02735"/>
    </source>
</evidence>
<dbReference type="InterPro" id="IPR016194">
    <property type="entry name" value="SPOC-like_C_dom_sf"/>
</dbReference>
<organism evidence="3 4">
    <name type="scientific">Pseudaminobacter soli</name>
    <name type="common">ex Li et al. 2025</name>
    <dbReference type="NCBI Taxonomy" id="1295366"/>
    <lineage>
        <taxon>Bacteria</taxon>
        <taxon>Pseudomonadati</taxon>
        <taxon>Pseudomonadota</taxon>
        <taxon>Alphaproteobacteria</taxon>
        <taxon>Hyphomicrobiales</taxon>
        <taxon>Phyllobacteriaceae</taxon>
        <taxon>Pseudaminobacter</taxon>
    </lineage>
</organism>
<protein>
    <recommendedName>
        <fullName evidence="2">Ku domain-containing protein</fullName>
    </recommendedName>
</protein>
<gene>
    <name evidence="3" type="ORF">C7I85_25215</name>
</gene>
<comment type="caution">
    <text evidence="3">The sequence shown here is derived from an EMBL/GenBank/DDBJ whole genome shotgun (WGS) entry which is preliminary data.</text>
</comment>
<sequence length="85" mass="9920">MREETKAWRRFGRIRKLWSGDKSLWDNAGEDRSENFVDVSEVEAVYRDRPYYLVPADNPATDPFALVREAMRKTKTAALATVVLW</sequence>
<dbReference type="GO" id="GO:0003690">
    <property type="term" value="F:double-stranded DNA binding"/>
    <property type="evidence" value="ECO:0007669"/>
    <property type="project" value="TreeGrafter"/>
</dbReference>